<sequence>MDGVVSGRGGGSAGYGHGADGRGWPGVSGVGGGGRGAGRRSWWRGVLVALLGGALAGAGLAAPPAAGAAGRAAPVAPEARAVAAGVGYRVLDKASPRGTARVHLLSVDLSDARVSVELLYPGAVAARAPLSALADGAGAVAGVNGDFFHLSEAQHPGVPATGAPVGPAVAGGRALKAAVPRGQRFGPALPPGANTRMVLGVDGEGRARLGELALSGEVRGPDGPLALGGLNQYALPVGSVGVFTRDWGSVSRLRATCGTDTDRAAPCSAETYEVRVRGGRVAAVADAPGAGAIPADTQVLVGREAGARWLRALAVGDPVEVRYGLVPVGAAPGVVFRSAVGGYPVLRGGQPLPGMDGVTAAVRSAAGVADEGRRLLLLALDGGPGFRSGLTVVELAGLLRELGASDGVNLDGGGSSTLVARTDGAAAVRVLNHPSGGAERAVPNGIGVFVRP</sequence>
<dbReference type="PATRIC" id="fig|285473.5.peg.5584"/>
<gene>
    <name evidence="2" type="ORF">A4G23_05298</name>
</gene>
<dbReference type="Proteomes" id="UP000095349">
    <property type="component" value="Chromosome"/>
</dbReference>
<dbReference type="Pfam" id="PF09992">
    <property type="entry name" value="NAGPA"/>
    <property type="match status" value="1"/>
</dbReference>
<evidence type="ECO:0000259" key="1">
    <source>
        <dbReference type="Pfam" id="PF09992"/>
    </source>
</evidence>
<evidence type="ECO:0000313" key="2">
    <source>
        <dbReference type="EMBL" id="AOT62402.1"/>
    </source>
</evidence>
<dbReference type="EMBL" id="CP017316">
    <property type="protein sequence ID" value="AOT62402.1"/>
    <property type="molecule type" value="Genomic_DNA"/>
</dbReference>
<reference evidence="2 3" key="1">
    <citation type="submission" date="2016-09" db="EMBL/GenBank/DDBJ databases">
        <title>Streptomyces rubrolavendulae MJM4426 Genome sequencing and assembly.</title>
        <authorList>
            <person name="Kim J.-G."/>
        </authorList>
    </citation>
    <scope>NUCLEOTIDE SEQUENCE [LARGE SCALE GENOMIC DNA]</scope>
    <source>
        <strain evidence="2 3">MJM4426</strain>
    </source>
</reference>
<evidence type="ECO:0000313" key="3">
    <source>
        <dbReference type="Proteomes" id="UP000095349"/>
    </source>
</evidence>
<dbReference type="KEGG" id="srn:A4G23_05298"/>
<feature type="domain" description="Phosphodiester glycosidase" evidence="1">
    <location>
        <begin position="272"/>
        <end position="449"/>
    </location>
</feature>
<dbReference type="PANTHER" id="PTHR40446">
    <property type="entry name" value="N-ACETYLGLUCOSAMINE-1-PHOSPHODIESTER ALPHA-N-ACETYLGLUCOSAMINIDASE"/>
    <property type="match status" value="1"/>
</dbReference>
<dbReference type="InterPro" id="IPR018711">
    <property type="entry name" value="NAGPA"/>
</dbReference>
<keyword evidence="3" id="KW-1185">Reference proteome</keyword>
<proteinExistence type="predicted"/>
<protein>
    <recommendedName>
        <fullName evidence="1">Phosphodiester glycosidase domain-containing protein</fullName>
    </recommendedName>
</protein>
<organism evidence="2 3">
    <name type="scientific">Streptomyces rubrolavendulae</name>
    <dbReference type="NCBI Taxonomy" id="285473"/>
    <lineage>
        <taxon>Bacteria</taxon>
        <taxon>Bacillati</taxon>
        <taxon>Actinomycetota</taxon>
        <taxon>Actinomycetes</taxon>
        <taxon>Kitasatosporales</taxon>
        <taxon>Streptomycetaceae</taxon>
        <taxon>Streptomyces</taxon>
    </lineage>
</organism>
<dbReference type="PANTHER" id="PTHR40446:SF2">
    <property type="entry name" value="N-ACETYLGLUCOSAMINE-1-PHOSPHODIESTER ALPHA-N-ACETYLGLUCOSAMINIDASE"/>
    <property type="match status" value="1"/>
</dbReference>
<dbReference type="STRING" id="285473.A4G23_05298"/>
<dbReference type="AlphaFoldDB" id="A0A1D8GAD3"/>
<accession>A0A1D8GAD3</accession>
<name>A0A1D8GAD3_9ACTN</name>